<dbReference type="RefSeq" id="WP_274050889.1">
    <property type="nucleotide sequence ID" value="NZ_CP059693.1"/>
</dbReference>
<protein>
    <submittedName>
        <fullName evidence="1">Uncharacterized protein</fullName>
    </submittedName>
</protein>
<dbReference type="EMBL" id="CP059693">
    <property type="protein sequence ID" value="WDE10827.1"/>
    <property type="molecule type" value="Genomic_DNA"/>
</dbReference>
<accession>A0ABY7VD53</accession>
<sequence>MKYIFDLYWFNHGGRARLNIQDEDFQTAPDGGWANWTARHNVKYMLDMIADGEDFMLVGDKATLKGQARNAGKRNTRCMVGAEVLLLDSAGYKLGFPPPGNEPCVFRLCASSEERRAMCDQLLIQDAILYLNDKRTSHHFWNQKRKNRYLKLLG</sequence>
<dbReference type="Proteomes" id="UP001215231">
    <property type="component" value="Chromosome"/>
</dbReference>
<reference evidence="1 2" key="1">
    <citation type="journal article" date="2022" name="Mar. Drugs">
        <title>Bioassay-Guided Fractionation Leads to the Detection of Cholic Acid Generated by the Rare Thalassomonas sp.</title>
        <authorList>
            <person name="Pheiffer F."/>
            <person name="Schneider Y.K."/>
            <person name="Hansen E.H."/>
            <person name="Andersen J.H."/>
            <person name="Isaksson J."/>
            <person name="Busche T."/>
            <person name="R C."/>
            <person name="Kalinowski J."/>
            <person name="Zyl L.V."/>
            <person name="Trindade M."/>
        </authorList>
    </citation>
    <scope>NUCLEOTIDE SEQUENCE [LARGE SCALE GENOMIC DNA]</scope>
    <source>
        <strain evidence="1 2">A5K-61T</strain>
    </source>
</reference>
<evidence type="ECO:0000313" key="1">
    <source>
        <dbReference type="EMBL" id="WDE10827.1"/>
    </source>
</evidence>
<gene>
    <name evidence="1" type="ORF">H3N35_21660</name>
</gene>
<evidence type="ECO:0000313" key="2">
    <source>
        <dbReference type="Proteomes" id="UP001215231"/>
    </source>
</evidence>
<name>A0ABY7VD53_9GAMM</name>
<proteinExistence type="predicted"/>
<organism evidence="1 2">
    <name type="scientific">Thalassomonas haliotis</name>
    <dbReference type="NCBI Taxonomy" id="485448"/>
    <lineage>
        <taxon>Bacteria</taxon>
        <taxon>Pseudomonadati</taxon>
        <taxon>Pseudomonadota</taxon>
        <taxon>Gammaproteobacteria</taxon>
        <taxon>Alteromonadales</taxon>
        <taxon>Colwelliaceae</taxon>
        <taxon>Thalassomonas</taxon>
    </lineage>
</organism>
<keyword evidence="2" id="KW-1185">Reference proteome</keyword>